<dbReference type="InterPro" id="IPR036412">
    <property type="entry name" value="HAD-like_sf"/>
</dbReference>
<dbReference type="FunFam" id="3.40.50.1000:FF:000009">
    <property type="entry name" value="Phospholipid-transporting ATPase"/>
    <property type="match status" value="1"/>
</dbReference>
<feature type="binding site" evidence="16">
    <location>
        <position position="721"/>
    </location>
    <ligand>
        <name>ATP</name>
        <dbReference type="ChEBI" id="CHEBI:30616"/>
    </ligand>
</feature>
<feature type="binding site" evidence="17">
    <location>
        <position position="428"/>
    </location>
    <ligand>
        <name>Mg(2+)</name>
        <dbReference type="ChEBI" id="CHEBI:18420"/>
    </ligand>
</feature>
<feature type="transmembrane region" description="Helical" evidence="18">
    <location>
        <begin position="888"/>
        <end position="908"/>
    </location>
</feature>
<feature type="binding site" evidence="16">
    <location>
        <position position="586"/>
    </location>
    <ligand>
        <name>ATP</name>
        <dbReference type="ChEBI" id="CHEBI:30616"/>
    </ligand>
</feature>
<evidence type="ECO:0000313" key="22">
    <source>
        <dbReference type="EnsemblMetazoa" id="XP_014260088.1"/>
    </source>
</evidence>
<evidence type="ECO:0000256" key="5">
    <source>
        <dbReference type="ARBA" id="ARBA00022692"/>
    </source>
</evidence>
<comment type="subcellular location">
    <subcellularLocation>
        <location evidence="2">Endomembrane system</location>
        <topology evidence="2">Multi-pass membrane protein</topology>
    </subcellularLocation>
    <subcellularLocation>
        <location evidence="18">Membrane</location>
        <topology evidence="18">Multi-pass membrane protein</topology>
    </subcellularLocation>
</comment>
<dbReference type="GeneID" id="106672857"/>
<dbReference type="SFLD" id="SFLDG00002">
    <property type="entry name" value="C1.7:_P-type_atpase_like"/>
    <property type="match status" value="1"/>
</dbReference>
<keyword evidence="13 18" id="KW-0472">Membrane</keyword>
<dbReference type="Pfam" id="PF00122">
    <property type="entry name" value="E1-E2_ATPase"/>
    <property type="match status" value="1"/>
</dbReference>
<dbReference type="InterPro" id="IPR059000">
    <property type="entry name" value="ATPase_P-type_domA"/>
</dbReference>
<dbReference type="InterPro" id="IPR023298">
    <property type="entry name" value="ATPase_P-typ_TM_dom_sf"/>
</dbReference>
<keyword evidence="23" id="KW-1185">Reference proteome</keyword>
<dbReference type="InterPro" id="IPR001757">
    <property type="entry name" value="P_typ_ATPase"/>
</dbReference>
<evidence type="ECO:0000256" key="8">
    <source>
        <dbReference type="ARBA" id="ARBA00022840"/>
    </source>
</evidence>
<organism evidence="22 23">
    <name type="scientific">Cimex lectularius</name>
    <name type="common">Bed bug</name>
    <name type="synonym">Acanthia lectularia</name>
    <dbReference type="NCBI Taxonomy" id="79782"/>
    <lineage>
        <taxon>Eukaryota</taxon>
        <taxon>Metazoa</taxon>
        <taxon>Ecdysozoa</taxon>
        <taxon>Arthropoda</taxon>
        <taxon>Hexapoda</taxon>
        <taxon>Insecta</taxon>
        <taxon>Pterygota</taxon>
        <taxon>Neoptera</taxon>
        <taxon>Paraneoptera</taxon>
        <taxon>Hemiptera</taxon>
        <taxon>Heteroptera</taxon>
        <taxon>Panheteroptera</taxon>
        <taxon>Cimicomorpha</taxon>
        <taxon>Cimicidae</taxon>
        <taxon>Cimex</taxon>
    </lineage>
</organism>
<evidence type="ECO:0000256" key="9">
    <source>
        <dbReference type="ARBA" id="ARBA00022842"/>
    </source>
</evidence>
<dbReference type="GO" id="GO:0005802">
    <property type="term" value="C:trans-Golgi network"/>
    <property type="evidence" value="ECO:0007669"/>
    <property type="project" value="TreeGrafter"/>
</dbReference>
<proteinExistence type="inferred from homology"/>
<dbReference type="FunFam" id="3.40.1110.10:FF:000097">
    <property type="entry name" value="Phospholipid-transporting ATPase"/>
    <property type="match status" value="1"/>
</dbReference>
<feature type="binding site" evidence="16">
    <location>
        <position position="719"/>
    </location>
    <ligand>
        <name>ATP</name>
        <dbReference type="ChEBI" id="CHEBI:30616"/>
    </ligand>
</feature>
<feature type="binding site" evidence="16">
    <location>
        <position position="801"/>
    </location>
    <ligand>
        <name>ATP</name>
        <dbReference type="ChEBI" id="CHEBI:30616"/>
    </ligand>
</feature>
<evidence type="ECO:0000256" key="17">
    <source>
        <dbReference type="PIRSR" id="PIRSR606539-3"/>
    </source>
</evidence>
<dbReference type="InterPro" id="IPR023214">
    <property type="entry name" value="HAD_sf"/>
</dbReference>
<keyword evidence="9 17" id="KW-0460">Magnesium</keyword>
<dbReference type="InterPro" id="IPR023299">
    <property type="entry name" value="ATPase_P-typ_cyto_dom_N"/>
</dbReference>
<dbReference type="Pfam" id="PF16212">
    <property type="entry name" value="PhoLip_ATPase_C"/>
    <property type="match status" value="1"/>
</dbReference>
<evidence type="ECO:0000259" key="19">
    <source>
        <dbReference type="Pfam" id="PF00122"/>
    </source>
</evidence>
<feature type="binding site" evidence="16">
    <location>
        <position position="830"/>
    </location>
    <ligand>
        <name>ATP</name>
        <dbReference type="ChEBI" id="CHEBI:30616"/>
    </ligand>
</feature>
<keyword evidence="11 18" id="KW-1133">Transmembrane helix</keyword>
<evidence type="ECO:0000256" key="2">
    <source>
        <dbReference type="ARBA" id="ARBA00004127"/>
    </source>
</evidence>
<keyword evidence="6 17" id="KW-0479">Metal-binding</keyword>
<dbReference type="GO" id="GO:0006897">
    <property type="term" value="P:endocytosis"/>
    <property type="evidence" value="ECO:0007669"/>
    <property type="project" value="TreeGrafter"/>
</dbReference>
<dbReference type="NCBIfam" id="TIGR01652">
    <property type="entry name" value="ATPase-Plipid"/>
    <property type="match status" value="1"/>
</dbReference>
<feature type="binding site" evidence="16">
    <location>
        <position position="429"/>
    </location>
    <ligand>
        <name>ATP</name>
        <dbReference type="ChEBI" id="CHEBI:30616"/>
    </ligand>
</feature>
<sequence>MSDREESDDEKDYLLRGISAEFTLEERNTKEKKVKKKRRRKKEMGKIGRFFNYAFGRCCASMWRRCCCVNRELKPRTIYISEPSAEKFPANVIRNQKYNIITFLPMVLFQQFKFFLNLYFLLMALSQLIPSLRLGYLYTYWVPLGFVLTVTIIREAVDDLRRHQRDKEVNSQRYKCLVRHQNGSIVMESVPSSKLRVGDLVFIEKDQRVPADLVLLRTTEKTGSCFIRTDQLDGETDWKLRVAVPHTQKLESDKDLFDVRSSLHVEKPCHDIHSFIGTYTTEEGFIEGLNIENTLWANTALASGSALGAVLYTGRETRSVMNNSAPRSKTGLLDMEINQLTKVLFVAVLSLALVMMILKGFAGPWYKYMFRFTLLFSYIIPLSLRVNLDMSKAFYSWRMQRDPNMPGCVVRCTTIPEELGRISYLLSDKTGTLTQNSMVFKKLHLRDPYGEEKFQDIKEELLDHYKSNKGVNSRRKEPAIKNLGQINVYDCVHAIALCHNVTPVFDNGDSDVPKSPLESQSEADKAYWEMRNPCVSYQASSPDEIALVKWTEEVGLAVTKRDISSITLRTPLNTFKVYTILQLFPFTSESKRMGIIVKDNETEEITFYMKGADVVMNKIIIHQDWLEEGVSNMAMEGLRTLVVARKSLSQKEYDDFELKYKQASAAATDRQMAVSSIVAQLEHDMELVCVTGVEDKLQHEVRTTVEVLHNAGIKIWMLTGDKQETAICIAKSSLLVSSKDQMYVFKEVETRTDIYEEIKAATKKPNCVLVLTGTTLEHCLTYYKTEFLQIACRSPTVVCCRCSPTQKAQVVQLIQEHTGKRTAAVGDGGNDVSMIQAADTGIGIAGKEGKQASLAADFSITSFSQLQRLLLVHGRNSYKRSAALSQFVIHRGLIISTMQAIFSAVFYFSSVSLFPGFFMVGYATIYTMFPVFSLVLDKDLDDHFLLMYPDLYKDLAKGRSLSFKTFFQWVLISVIQGGAIMYGALVLFVDEFIHIVAISFTALILTELIMVALTVRTWHYLMVCAQLFSLATYVLTLVVLREYFDPTFLQTVDFVLKVVGVTAISCIPLAIVKFLRKKYSPPSYCKLTG</sequence>
<evidence type="ECO:0000259" key="20">
    <source>
        <dbReference type="Pfam" id="PF16209"/>
    </source>
</evidence>
<keyword evidence="10 18" id="KW-1278">Translocase</keyword>
<feature type="transmembrane region" description="Helical" evidence="18">
    <location>
        <begin position="114"/>
        <end position="132"/>
    </location>
</feature>
<dbReference type="SUPFAM" id="SSF81653">
    <property type="entry name" value="Calcium ATPase, transduction domain A"/>
    <property type="match status" value="1"/>
</dbReference>
<dbReference type="InterPro" id="IPR032630">
    <property type="entry name" value="P_typ_ATPase_c"/>
</dbReference>
<feature type="binding site" evidence="16">
    <location>
        <position position="610"/>
    </location>
    <ligand>
        <name>ATP</name>
        <dbReference type="ChEBI" id="CHEBI:30616"/>
    </ligand>
</feature>
<protein>
    <recommendedName>
        <fullName evidence="18">Phospholipid-transporting ATPase</fullName>
        <ecNumber evidence="18">7.6.2.1</ecNumber>
    </recommendedName>
</protein>
<feature type="transmembrane region" description="Helical" evidence="18">
    <location>
        <begin position="966"/>
        <end position="986"/>
    </location>
</feature>
<dbReference type="GO" id="GO:0006890">
    <property type="term" value="P:retrograde vesicle-mediated transport, Golgi to endoplasmic reticulum"/>
    <property type="evidence" value="ECO:0007669"/>
    <property type="project" value="TreeGrafter"/>
</dbReference>
<keyword evidence="7 16" id="KW-0547">Nucleotide-binding</keyword>
<evidence type="ECO:0000256" key="6">
    <source>
        <dbReference type="ARBA" id="ARBA00022723"/>
    </source>
</evidence>
<comment type="similarity">
    <text evidence="3 18">Belongs to the cation transport ATPase (P-type) (TC 3.A.3) family. Type IV subfamily.</text>
</comment>
<evidence type="ECO:0000256" key="1">
    <source>
        <dbReference type="ARBA" id="ARBA00001946"/>
    </source>
</evidence>
<feature type="transmembrane region" description="Helical" evidence="18">
    <location>
        <begin position="1020"/>
        <end position="1040"/>
    </location>
</feature>
<evidence type="ECO:0000256" key="15">
    <source>
        <dbReference type="PIRSR" id="PIRSR606539-1"/>
    </source>
</evidence>
<dbReference type="AlphaFoldDB" id="A0A8I6THB9"/>
<dbReference type="Pfam" id="PF16209">
    <property type="entry name" value="PhoLip_ATPase_N"/>
    <property type="match status" value="1"/>
</dbReference>
<dbReference type="InterPro" id="IPR044492">
    <property type="entry name" value="P_typ_ATPase_HD_dom"/>
</dbReference>
<feature type="binding site" evidence="16">
    <location>
        <position position="428"/>
    </location>
    <ligand>
        <name>ATP</name>
        <dbReference type="ChEBI" id="CHEBI:30616"/>
    </ligand>
</feature>
<dbReference type="InterPro" id="IPR008250">
    <property type="entry name" value="ATPase_P-typ_transduc_dom_A_sf"/>
</dbReference>
<feature type="transmembrane region" description="Helical" evidence="18">
    <location>
        <begin position="368"/>
        <end position="388"/>
    </location>
</feature>
<feature type="transmembrane region" description="Helical" evidence="18">
    <location>
        <begin position="1052"/>
        <end position="1072"/>
    </location>
</feature>
<feature type="binding site" evidence="16">
    <location>
        <position position="720"/>
    </location>
    <ligand>
        <name>ATP</name>
        <dbReference type="ChEBI" id="CHEBI:30616"/>
    </ligand>
</feature>
<evidence type="ECO:0000256" key="16">
    <source>
        <dbReference type="PIRSR" id="PIRSR606539-2"/>
    </source>
</evidence>
<dbReference type="Proteomes" id="UP000494040">
    <property type="component" value="Unassembled WGS sequence"/>
</dbReference>
<dbReference type="EnsemblMetazoa" id="XM_014404602.2">
    <property type="protein sequence ID" value="XP_014260088.1"/>
    <property type="gene ID" value="LOC106672857"/>
</dbReference>
<feature type="domain" description="P-type ATPase N-terminal" evidence="20">
    <location>
        <begin position="82"/>
        <end position="141"/>
    </location>
</feature>
<keyword evidence="5 18" id="KW-0812">Transmembrane</keyword>
<dbReference type="EC" id="7.6.2.1" evidence="18"/>
<dbReference type="GO" id="GO:0005524">
    <property type="term" value="F:ATP binding"/>
    <property type="evidence" value="ECO:0007669"/>
    <property type="project" value="UniProtKB-UniRule"/>
</dbReference>
<feature type="binding site" evidence="16">
    <location>
        <position position="831"/>
    </location>
    <ligand>
        <name>ATP</name>
        <dbReference type="ChEBI" id="CHEBI:30616"/>
    </ligand>
</feature>
<dbReference type="GO" id="GO:0140326">
    <property type="term" value="F:ATPase-coupled intramembrane lipid transporter activity"/>
    <property type="evidence" value="ECO:0007669"/>
    <property type="project" value="UniProtKB-EC"/>
</dbReference>
<dbReference type="PANTHER" id="PTHR24092:SF5">
    <property type="entry name" value="PHOSPHOLIPID-TRANSPORTING ATPASE"/>
    <property type="match status" value="1"/>
</dbReference>
<dbReference type="GO" id="GO:0005768">
    <property type="term" value="C:endosome"/>
    <property type="evidence" value="ECO:0007669"/>
    <property type="project" value="TreeGrafter"/>
</dbReference>
<dbReference type="PRINTS" id="PR00119">
    <property type="entry name" value="CATATPASE"/>
</dbReference>
<evidence type="ECO:0000256" key="3">
    <source>
        <dbReference type="ARBA" id="ARBA00008109"/>
    </source>
</evidence>
<evidence type="ECO:0000256" key="7">
    <source>
        <dbReference type="ARBA" id="ARBA00022741"/>
    </source>
</evidence>
<evidence type="ECO:0000313" key="23">
    <source>
        <dbReference type="Proteomes" id="UP000494040"/>
    </source>
</evidence>
<feature type="transmembrane region" description="Helical" evidence="18">
    <location>
        <begin position="343"/>
        <end position="362"/>
    </location>
</feature>
<dbReference type="InterPro" id="IPR006539">
    <property type="entry name" value="P-type_ATPase_IV"/>
</dbReference>
<accession>A0A8I6THB9</accession>
<feature type="domain" description="P-type ATPase A" evidence="19">
    <location>
        <begin position="186"/>
        <end position="317"/>
    </location>
</feature>
<dbReference type="Gene3D" id="3.40.50.1000">
    <property type="entry name" value="HAD superfamily/HAD-like"/>
    <property type="match status" value="1"/>
</dbReference>
<dbReference type="SUPFAM" id="SSF81660">
    <property type="entry name" value="Metal cation-transporting ATPase, ATP-binding domain N"/>
    <property type="match status" value="1"/>
</dbReference>
<feature type="active site" description="4-aspartylphosphate intermediate" evidence="15">
    <location>
        <position position="428"/>
    </location>
</feature>
<dbReference type="OMA" id="IAITTWH"/>
<evidence type="ECO:0000256" key="12">
    <source>
        <dbReference type="ARBA" id="ARBA00023055"/>
    </source>
</evidence>
<evidence type="ECO:0000256" key="18">
    <source>
        <dbReference type="RuleBase" id="RU362033"/>
    </source>
</evidence>
<dbReference type="Pfam" id="PF13246">
    <property type="entry name" value="Cation_ATPase"/>
    <property type="match status" value="1"/>
</dbReference>
<dbReference type="SUPFAM" id="SSF81665">
    <property type="entry name" value="Calcium ATPase, transmembrane domain M"/>
    <property type="match status" value="1"/>
</dbReference>
<feature type="binding site" evidence="16">
    <location>
        <position position="807"/>
    </location>
    <ligand>
        <name>ATP</name>
        <dbReference type="ChEBI" id="CHEBI:30616"/>
    </ligand>
</feature>
<feature type="binding site" evidence="16">
    <location>
        <position position="639"/>
    </location>
    <ligand>
        <name>ATP</name>
        <dbReference type="ChEBI" id="CHEBI:30616"/>
    </ligand>
</feature>
<dbReference type="SFLD" id="SFLDF00027">
    <property type="entry name" value="p-type_atpase"/>
    <property type="match status" value="1"/>
</dbReference>
<dbReference type="PANTHER" id="PTHR24092">
    <property type="entry name" value="PROBABLE PHOSPHOLIPID-TRANSPORTING ATPASE"/>
    <property type="match status" value="1"/>
</dbReference>
<comment type="cofactor">
    <cofactor evidence="1 17">
        <name>Mg(2+)</name>
        <dbReference type="ChEBI" id="CHEBI:18420"/>
    </cofactor>
</comment>
<keyword evidence="12" id="KW-0445">Lipid transport</keyword>
<feature type="binding site" evidence="17">
    <location>
        <position position="430"/>
    </location>
    <ligand>
        <name>Mg(2+)</name>
        <dbReference type="ChEBI" id="CHEBI:18420"/>
    </ligand>
</feature>
<dbReference type="GO" id="GO:0005886">
    <property type="term" value="C:plasma membrane"/>
    <property type="evidence" value="ECO:0007669"/>
    <property type="project" value="TreeGrafter"/>
</dbReference>
<dbReference type="GO" id="GO:0016887">
    <property type="term" value="F:ATP hydrolysis activity"/>
    <property type="evidence" value="ECO:0007669"/>
    <property type="project" value="InterPro"/>
</dbReference>
<feature type="domain" description="P-type ATPase C-terminal" evidence="21">
    <location>
        <begin position="854"/>
        <end position="1081"/>
    </location>
</feature>
<dbReference type="InterPro" id="IPR032631">
    <property type="entry name" value="P-type_ATPase_N"/>
</dbReference>
<dbReference type="RefSeq" id="XP_014260088.1">
    <property type="nucleotide sequence ID" value="XM_014404602.2"/>
</dbReference>
<dbReference type="Pfam" id="PF08282">
    <property type="entry name" value="Hydrolase_3"/>
    <property type="match status" value="1"/>
</dbReference>
<dbReference type="OrthoDB" id="377733at2759"/>
<dbReference type="GO" id="GO:0045332">
    <property type="term" value="P:phospholipid translocation"/>
    <property type="evidence" value="ECO:0007669"/>
    <property type="project" value="TreeGrafter"/>
</dbReference>
<evidence type="ECO:0000259" key="21">
    <source>
        <dbReference type="Pfam" id="PF16212"/>
    </source>
</evidence>
<evidence type="ECO:0000256" key="10">
    <source>
        <dbReference type="ARBA" id="ARBA00022967"/>
    </source>
</evidence>
<dbReference type="InterPro" id="IPR018303">
    <property type="entry name" value="ATPase_P-typ_P_site"/>
</dbReference>
<evidence type="ECO:0000256" key="14">
    <source>
        <dbReference type="ARBA" id="ARBA00034036"/>
    </source>
</evidence>
<feature type="transmembrane region" description="Helical" evidence="18">
    <location>
        <begin position="138"/>
        <end position="157"/>
    </location>
</feature>
<feature type="binding site" evidence="17">
    <location>
        <position position="827"/>
    </location>
    <ligand>
        <name>Mg(2+)</name>
        <dbReference type="ChEBI" id="CHEBI:18420"/>
    </ligand>
</feature>
<feature type="transmembrane region" description="Helical" evidence="18">
    <location>
        <begin position="992"/>
        <end position="1013"/>
    </location>
</feature>
<keyword evidence="8 16" id="KW-0067">ATP-binding</keyword>
<keyword evidence="4" id="KW-0813">Transport</keyword>
<dbReference type="SFLD" id="SFLDS00003">
    <property type="entry name" value="Haloacid_Dehalogenase"/>
    <property type="match status" value="1"/>
</dbReference>
<feature type="binding site" evidence="17">
    <location>
        <position position="831"/>
    </location>
    <ligand>
        <name>Mg(2+)</name>
        <dbReference type="ChEBI" id="CHEBI:18420"/>
    </ligand>
</feature>
<evidence type="ECO:0000256" key="11">
    <source>
        <dbReference type="ARBA" id="ARBA00022989"/>
    </source>
</evidence>
<name>A0A8I6THB9_CIMLE</name>
<evidence type="ECO:0000256" key="4">
    <source>
        <dbReference type="ARBA" id="ARBA00022448"/>
    </source>
</evidence>
<reference evidence="22" key="1">
    <citation type="submission" date="2022-01" db="UniProtKB">
        <authorList>
            <consortium name="EnsemblMetazoa"/>
        </authorList>
    </citation>
    <scope>IDENTIFICATION</scope>
</reference>
<dbReference type="Gene3D" id="2.70.150.10">
    <property type="entry name" value="Calcium-transporting ATPase, cytoplasmic transduction domain A"/>
    <property type="match status" value="1"/>
</dbReference>
<dbReference type="Gene3D" id="3.40.1110.10">
    <property type="entry name" value="Calcium-transporting ATPase, cytoplasmic domain N"/>
    <property type="match status" value="1"/>
</dbReference>
<dbReference type="KEGG" id="clec:106672857"/>
<dbReference type="GO" id="GO:0000287">
    <property type="term" value="F:magnesium ion binding"/>
    <property type="evidence" value="ECO:0007669"/>
    <property type="project" value="UniProtKB-UniRule"/>
</dbReference>
<feature type="binding site" evidence="16">
    <location>
        <position position="430"/>
    </location>
    <ligand>
        <name>ATP</name>
        <dbReference type="ChEBI" id="CHEBI:30616"/>
    </ligand>
</feature>
<feature type="transmembrane region" description="Helical" evidence="18">
    <location>
        <begin position="914"/>
        <end position="936"/>
    </location>
</feature>
<dbReference type="NCBIfam" id="TIGR01494">
    <property type="entry name" value="ATPase_P-type"/>
    <property type="match status" value="2"/>
</dbReference>
<dbReference type="SUPFAM" id="SSF56784">
    <property type="entry name" value="HAD-like"/>
    <property type="match status" value="1"/>
</dbReference>
<feature type="binding site" evidence="16">
    <location>
        <position position="544"/>
    </location>
    <ligand>
        <name>ATP</name>
        <dbReference type="ChEBI" id="CHEBI:30616"/>
    </ligand>
</feature>
<dbReference type="PROSITE" id="PS00154">
    <property type="entry name" value="ATPASE_E1_E2"/>
    <property type="match status" value="1"/>
</dbReference>
<comment type="catalytic activity">
    <reaction evidence="14 18">
        <text>ATP + H2O + phospholipidSide 1 = ADP + phosphate + phospholipidSide 2.</text>
        <dbReference type="EC" id="7.6.2.1"/>
    </reaction>
</comment>
<evidence type="ECO:0000256" key="13">
    <source>
        <dbReference type="ARBA" id="ARBA00023136"/>
    </source>
</evidence>